<feature type="chain" id="PRO_5038673035" evidence="1">
    <location>
        <begin position="28"/>
        <end position="135"/>
    </location>
</feature>
<feature type="signal peptide" evidence="1">
    <location>
        <begin position="1"/>
        <end position="27"/>
    </location>
</feature>
<dbReference type="PROSITE" id="PS51257">
    <property type="entry name" value="PROKAR_LIPOPROTEIN"/>
    <property type="match status" value="1"/>
</dbReference>
<protein>
    <submittedName>
        <fullName evidence="3">DUF4430 domain-containing protein</fullName>
    </submittedName>
</protein>
<feature type="domain" description="Transcobalamin-like C-terminal" evidence="2">
    <location>
        <begin position="67"/>
        <end position="132"/>
    </location>
</feature>
<dbReference type="EMBL" id="JAJJVO010000052">
    <property type="protein sequence ID" value="MCC9273277.1"/>
    <property type="molecule type" value="Genomic_DNA"/>
</dbReference>
<organism evidence="3 4">
    <name type="scientific">Enterococcus aquimarinus</name>
    <dbReference type="NCBI Taxonomy" id="328396"/>
    <lineage>
        <taxon>Bacteria</taxon>
        <taxon>Bacillati</taxon>
        <taxon>Bacillota</taxon>
        <taxon>Bacilli</taxon>
        <taxon>Lactobacillales</taxon>
        <taxon>Enterococcaceae</taxon>
        <taxon>Enterococcus</taxon>
    </lineage>
</organism>
<evidence type="ECO:0000313" key="3">
    <source>
        <dbReference type="EMBL" id="MCC9273277.1"/>
    </source>
</evidence>
<evidence type="ECO:0000256" key="1">
    <source>
        <dbReference type="SAM" id="SignalP"/>
    </source>
</evidence>
<dbReference type="Proteomes" id="UP000813384">
    <property type="component" value="Unassembled WGS sequence"/>
</dbReference>
<proteinExistence type="predicted"/>
<accession>A0A9E3ZU39</accession>
<sequence>MKKKQLLLSGLVLGMFLASGCTTPANEATVSTTTTQESVAPVEQTATIILQEDGKEITKEVVSFEPGAVVFDVMDEHFEIVHQDGFITSIDGMTQDEAANKYWLYDINGEMALKGAKELALQAGDEILFKLEEMK</sequence>
<name>A0A9E3ZU39_9ENTE</name>
<evidence type="ECO:0000259" key="2">
    <source>
        <dbReference type="Pfam" id="PF14478"/>
    </source>
</evidence>
<dbReference type="InterPro" id="IPR027954">
    <property type="entry name" value="Transcobalamin-like_C"/>
</dbReference>
<reference evidence="3" key="2">
    <citation type="submission" date="2021-11" db="EMBL/GenBank/DDBJ databases">
        <authorList>
            <person name="Gilroy R."/>
        </authorList>
    </citation>
    <scope>NUCLEOTIDE SEQUENCE</scope>
    <source>
        <strain evidence="3">150</strain>
    </source>
</reference>
<dbReference type="Pfam" id="PF14478">
    <property type="entry name" value="DUF4430"/>
    <property type="match status" value="1"/>
</dbReference>
<gene>
    <name evidence="3" type="ORF">K8V42_03185</name>
</gene>
<reference evidence="3" key="1">
    <citation type="journal article" date="2021" name="PeerJ">
        <title>Extensive microbial diversity within the chicken gut microbiome revealed by metagenomics and culture.</title>
        <authorList>
            <person name="Gilroy R."/>
            <person name="Ravi A."/>
            <person name="Getino M."/>
            <person name="Pursley I."/>
            <person name="Horton D.L."/>
            <person name="Alikhan N.F."/>
            <person name="Baker D."/>
            <person name="Gharbi K."/>
            <person name="Hall N."/>
            <person name="Watson M."/>
            <person name="Adriaenssens E.M."/>
            <person name="Foster-Nyarko E."/>
            <person name="Jarju S."/>
            <person name="Secka A."/>
            <person name="Antonio M."/>
            <person name="Oren A."/>
            <person name="Chaudhuri R.R."/>
            <person name="La Ragione R."/>
            <person name="Hildebrand F."/>
            <person name="Pallen M.J."/>
        </authorList>
    </citation>
    <scope>NUCLEOTIDE SEQUENCE</scope>
    <source>
        <strain evidence="3">150</strain>
    </source>
</reference>
<evidence type="ECO:0000313" key="4">
    <source>
        <dbReference type="Proteomes" id="UP000813384"/>
    </source>
</evidence>
<keyword evidence="1" id="KW-0732">Signal</keyword>
<comment type="caution">
    <text evidence="3">The sequence shown here is derived from an EMBL/GenBank/DDBJ whole genome shotgun (WGS) entry which is preliminary data.</text>
</comment>
<dbReference type="AlphaFoldDB" id="A0A9E3ZU39"/>
<dbReference type="Gene3D" id="2.170.130.30">
    <property type="match status" value="1"/>
</dbReference>